<evidence type="ECO:0000313" key="1">
    <source>
        <dbReference type="EMBL" id="QQP88697.1"/>
    </source>
</evidence>
<keyword evidence="2" id="KW-1185">Reference proteome</keyword>
<protein>
    <recommendedName>
        <fullName evidence="3">Abi-like protein</fullName>
    </recommendedName>
</protein>
<gene>
    <name evidence="1" type="ORF">IGS68_22160</name>
</gene>
<name>A0ABX7B894_9PROT</name>
<sequence>MAMKLYLWNARIAKSFLYPLHVAEVITRNAMHEAFSRSFGGPGWMNPVSGHLDNRLNIQPQAAIQKAIGRLAANGNIHPSPDDIVAALTFDFWSNLFRRDYSWLWPLPDPVSGKSILKTVFPNLPAGKGRGYVKDRVAAINDFRNRIAHHEPVHYRHINHKQVHDGVLEFIGFRCASTREWVARHSTVPAVTRTVPTPEAYLPGKLLTTFKFVAPTILSSGDTLASALTAVRAARPPLALIPDPTATPSYRLLTPTMLLEYLSERSAESGGLVDLTASTVADVAAATTAVLIDTVDVGVSTGDLSGIR</sequence>
<evidence type="ECO:0008006" key="3">
    <source>
        <dbReference type="Google" id="ProtNLM"/>
    </source>
</evidence>
<dbReference type="Proteomes" id="UP000595197">
    <property type="component" value="Chromosome"/>
</dbReference>
<reference evidence="1" key="1">
    <citation type="submission" date="2021-02" db="EMBL/GenBank/DDBJ databases">
        <title>Skermanella TT6 skin isolate.</title>
        <authorList>
            <person name="Lee K."/>
            <person name="Ganzorig M."/>
        </authorList>
    </citation>
    <scope>NUCLEOTIDE SEQUENCE</scope>
    <source>
        <strain evidence="1">TT6</strain>
    </source>
</reference>
<proteinExistence type="predicted"/>
<dbReference type="RefSeq" id="WP_201073966.1">
    <property type="nucleotide sequence ID" value="NZ_CP067420.1"/>
</dbReference>
<accession>A0ABX7B894</accession>
<dbReference type="EMBL" id="CP067420">
    <property type="protein sequence ID" value="QQP88697.1"/>
    <property type="molecule type" value="Genomic_DNA"/>
</dbReference>
<evidence type="ECO:0000313" key="2">
    <source>
        <dbReference type="Proteomes" id="UP000595197"/>
    </source>
</evidence>
<organism evidence="1 2">
    <name type="scientific">Skermanella cutis</name>
    <dbReference type="NCBI Taxonomy" id="2775420"/>
    <lineage>
        <taxon>Bacteria</taxon>
        <taxon>Pseudomonadati</taxon>
        <taxon>Pseudomonadota</taxon>
        <taxon>Alphaproteobacteria</taxon>
        <taxon>Rhodospirillales</taxon>
        <taxon>Azospirillaceae</taxon>
        <taxon>Skermanella</taxon>
    </lineage>
</organism>